<organism evidence="3 4">
    <name type="scientific">Trifolium medium</name>
    <dbReference type="NCBI Taxonomy" id="97028"/>
    <lineage>
        <taxon>Eukaryota</taxon>
        <taxon>Viridiplantae</taxon>
        <taxon>Streptophyta</taxon>
        <taxon>Embryophyta</taxon>
        <taxon>Tracheophyta</taxon>
        <taxon>Spermatophyta</taxon>
        <taxon>Magnoliopsida</taxon>
        <taxon>eudicotyledons</taxon>
        <taxon>Gunneridae</taxon>
        <taxon>Pentapetalae</taxon>
        <taxon>rosids</taxon>
        <taxon>fabids</taxon>
        <taxon>Fabales</taxon>
        <taxon>Fabaceae</taxon>
        <taxon>Papilionoideae</taxon>
        <taxon>50 kb inversion clade</taxon>
        <taxon>NPAAA clade</taxon>
        <taxon>Hologalegina</taxon>
        <taxon>IRL clade</taxon>
        <taxon>Trifolieae</taxon>
        <taxon>Trifolium</taxon>
    </lineage>
</organism>
<evidence type="ECO:0000313" key="3">
    <source>
        <dbReference type="EMBL" id="MCI35411.1"/>
    </source>
</evidence>
<protein>
    <submittedName>
        <fullName evidence="3">Uncharacterized protein</fullName>
    </submittedName>
</protein>
<feature type="region of interest" description="Disordered" evidence="1">
    <location>
        <begin position="1"/>
        <end position="39"/>
    </location>
</feature>
<dbReference type="EMBL" id="LXQA010223085">
    <property type="protein sequence ID" value="MCI35411.1"/>
    <property type="molecule type" value="Genomic_DNA"/>
</dbReference>
<feature type="transmembrane region" description="Helical" evidence="2">
    <location>
        <begin position="69"/>
        <end position="92"/>
    </location>
</feature>
<evidence type="ECO:0000256" key="2">
    <source>
        <dbReference type="SAM" id="Phobius"/>
    </source>
</evidence>
<sequence length="105" mass="11635">KKDLQKRKKNAKERITERKGGPRGGGRRPTEREERRAAVRRRSCSGVPVETAVVAAVRSVIRVRDDGKLLLFSFSVSTVPFLFLFPFGFLWVMGGGLYGGGDVVV</sequence>
<feature type="compositionally biased region" description="Basic and acidic residues" evidence="1">
    <location>
        <begin position="28"/>
        <end position="37"/>
    </location>
</feature>
<accession>A0A392RFR1</accession>
<evidence type="ECO:0000256" key="1">
    <source>
        <dbReference type="SAM" id="MobiDB-lite"/>
    </source>
</evidence>
<comment type="caution">
    <text evidence="3">The sequence shown here is derived from an EMBL/GenBank/DDBJ whole genome shotgun (WGS) entry which is preliminary data.</text>
</comment>
<proteinExistence type="predicted"/>
<keyword evidence="4" id="KW-1185">Reference proteome</keyword>
<dbReference type="AlphaFoldDB" id="A0A392RFR1"/>
<feature type="non-terminal residue" evidence="3">
    <location>
        <position position="1"/>
    </location>
</feature>
<keyword evidence="2" id="KW-1133">Transmembrane helix</keyword>
<keyword evidence="2" id="KW-0472">Membrane</keyword>
<evidence type="ECO:0000313" key="4">
    <source>
        <dbReference type="Proteomes" id="UP000265520"/>
    </source>
</evidence>
<reference evidence="3 4" key="1">
    <citation type="journal article" date="2018" name="Front. Plant Sci.">
        <title>Red Clover (Trifolium pratense) and Zigzag Clover (T. medium) - A Picture of Genomic Similarities and Differences.</title>
        <authorList>
            <person name="Dluhosova J."/>
            <person name="Istvanek J."/>
            <person name="Nedelnik J."/>
            <person name="Repkova J."/>
        </authorList>
    </citation>
    <scope>NUCLEOTIDE SEQUENCE [LARGE SCALE GENOMIC DNA]</scope>
    <source>
        <strain evidence="4">cv. 10/8</strain>
        <tissue evidence="3">Leaf</tissue>
    </source>
</reference>
<dbReference type="Proteomes" id="UP000265520">
    <property type="component" value="Unassembled WGS sequence"/>
</dbReference>
<keyword evidence="2" id="KW-0812">Transmembrane</keyword>
<name>A0A392RFR1_9FABA</name>
<feature type="compositionally biased region" description="Basic residues" evidence="1">
    <location>
        <begin position="1"/>
        <end position="11"/>
    </location>
</feature>